<dbReference type="PANTHER" id="PTHR27003:SF338">
    <property type="entry name" value="TYROSINE-PROTEIN KINASE, NON-RECEPTOR JAK_TYK2-RELATED"/>
    <property type="match status" value="1"/>
</dbReference>
<dbReference type="GO" id="GO:0005524">
    <property type="term" value="F:ATP binding"/>
    <property type="evidence" value="ECO:0007669"/>
    <property type="project" value="InterPro"/>
</dbReference>
<dbReference type="GO" id="GO:0005886">
    <property type="term" value="C:plasma membrane"/>
    <property type="evidence" value="ECO:0007669"/>
    <property type="project" value="TreeGrafter"/>
</dbReference>
<dbReference type="Pfam" id="PF07714">
    <property type="entry name" value="PK_Tyr_Ser-Thr"/>
    <property type="match status" value="1"/>
</dbReference>
<dbReference type="InterPro" id="IPR011009">
    <property type="entry name" value="Kinase-like_dom_sf"/>
</dbReference>
<gene>
    <name evidence="2" type="ORF">Tci_918697</name>
</gene>
<dbReference type="GO" id="GO:0004714">
    <property type="term" value="F:transmembrane receptor protein tyrosine kinase activity"/>
    <property type="evidence" value="ECO:0007669"/>
    <property type="project" value="InterPro"/>
</dbReference>
<organism evidence="2">
    <name type="scientific">Tanacetum cinerariifolium</name>
    <name type="common">Dalmatian daisy</name>
    <name type="synonym">Chrysanthemum cinerariifolium</name>
    <dbReference type="NCBI Taxonomy" id="118510"/>
    <lineage>
        <taxon>Eukaryota</taxon>
        <taxon>Viridiplantae</taxon>
        <taxon>Streptophyta</taxon>
        <taxon>Embryophyta</taxon>
        <taxon>Tracheophyta</taxon>
        <taxon>Spermatophyta</taxon>
        <taxon>Magnoliopsida</taxon>
        <taxon>eudicotyledons</taxon>
        <taxon>Gunneridae</taxon>
        <taxon>Pentapetalae</taxon>
        <taxon>asterids</taxon>
        <taxon>campanulids</taxon>
        <taxon>Asterales</taxon>
        <taxon>Asteraceae</taxon>
        <taxon>Asteroideae</taxon>
        <taxon>Anthemideae</taxon>
        <taxon>Anthemidinae</taxon>
        <taxon>Tanacetum</taxon>
    </lineage>
</organism>
<dbReference type="PROSITE" id="PS50011">
    <property type="entry name" value="PROTEIN_KINASE_DOM"/>
    <property type="match status" value="1"/>
</dbReference>
<feature type="non-terminal residue" evidence="2">
    <location>
        <position position="136"/>
    </location>
</feature>
<comment type="caution">
    <text evidence="2">The sequence shown here is derived from an EMBL/GenBank/DDBJ whole genome shotgun (WGS) entry which is preliminary data.</text>
</comment>
<dbReference type="SUPFAM" id="SSF56112">
    <property type="entry name" value="Protein kinase-like (PK-like)"/>
    <property type="match status" value="1"/>
</dbReference>
<sequence length="136" mass="15401">LSHSNRSKNMFAIKRLDPKYGQGDAEFYKEIRTLCCFRHENLISLRGFCKEEGETILVYEYASRGSLDRLLSDVTLTWTQRIKICLDAAKGLSFLHDPNGTQQRVLHCDLKSANILLDNNMTAKVSDFGLSKMGPA</sequence>
<dbReference type="PROSITE" id="PS00108">
    <property type="entry name" value="PROTEIN_KINASE_ST"/>
    <property type="match status" value="1"/>
</dbReference>
<dbReference type="Gene3D" id="1.10.510.10">
    <property type="entry name" value="Transferase(Phosphotransferase) domain 1"/>
    <property type="match status" value="1"/>
</dbReference>
<dbReference type="InterPro" id="IPR001245">
    <property type="entry name" value="Ser-Thr/Tyr_kinase_cat_dom"/>
</dbReference>
<evidence type="ECO:0000313" key="2">
    <source>
        <dbReference type="EMBL" id="GFD46728.1"/>
    </source>
</evidence>
<dbReference type="InterPro" id="IPR000719">
    <property type="entry name" value="Prot_kinase_dom"/>
</dbReference>
<evidence type="ECO:0000259" key="1">
    <source>
        <dbReference type="PROSITE" id="PS50011"/>
    </source>
</evidence>
<name>A0A699WLX0_TANCI</name>
<feature type="non-terminal residue" evidence="2">
    <location>
        <position position="1"/>
    </location>
</feature>
<dbReference type="PANTHER" id="PTHR27003">
    <property type="entry name" value="OS07G0166700 PROTEIN"/>
    <property type="match status" value="1"/>
</dbReference>
<reference evidence="2" key="1">
    <citation type="journal article" date="2019" name="Sci. Rep.">
        <title>Draft genome of Tanacetum cinerariifolium, the natural source of mosquito coil.</title>
        <authorList>
            <person name="Yamashiro T."/>
            <person name="Shiraishi A."/>
            <person name="Satake H."/>
            <person name="Nakayama K."/>
        </authorList>
    </citation>
    <scope>NUCLEOTIDE SEQUENCE</scope>
</reference>
<proteinExistence type="predicted"/>
<keyword evidence="2" id="KW-0418">Kinase</keyword>
<feature type="domain" description="Protein kinase" evidence="1">
    <location>
        <begin position="1"/>
        <end position="136"/>
    </location>
</feature>
<dbReference type="SMART" id="SM00220">
    <property type="entry name" value="S_TKc"/>
    <property type="match status" value="1"/>
</dbReference>
<dbReference type="Gene3D" id="3.30.200.20">
    <property type="entry name" value="Phosphorylase Kinase, domain 1"/>
    <property type="match status" value="1"/>
</dbReference>
<accession>A0A699WLX0</accession>
<dbReference type="AlphaFoldDB" id="A0A699WLX0"/>
<keyword evidence="2" id="KW-0808">Transferase</keyword>
<dbReference type="GO" id="GO:0009506">
    <property type="term" value="C:plasmodesma"/>
    <property type="evidence" value="ECO:0007669"/>
    <property type="project" value="TreeGrafter"/>
</dbReference>
<dbReference type="InterPro" id="IPR008271">
    <property type="entry name" value="Ser/Thr_kinase_AS"/>
</dbReference>
<protein>
    <submittedName>
        <fullName evidence="2">Protein kinase-like domain, phloem protein 2-like protein</fullName>
    </submittedName>
</protein>
<dbReference type="InterPro" id="IPR045272">
    <property type="entry name" value="ANXUR1/2-like"/>
</dbReference>
<dbReference type="EMBL" id="BKCJ011681865">
    <property type="protein sequence ID" value="GFD46728.1"/>
    <property type="molecule type" value="Genomic_DNA"/>
</dbReference>